<protein>
    <submittedName>
        <fullName evidence="3">Cyclic nucleotide-binding domain-containing protein</fullName>
    </submittedName>
</protein>
<dbReference type="CDD" id="cd00038">
    <property type="entry name" value="CAP_ED"/>
    <property type="match status" value="1"/>
</dbReference>
<dbReference type="Gene3D" id="2.60.120.10">
    <property type="entry name" value="Jelly Rolls"/>
    <property type="match status" value="1"/>
</dbReference>
<evidence type="ECO:0000256" key="1">
    <source>
        <dbReference type="SAM" id="Coils"/>
    </source>
</evidence>
<name>A0ABU9G9J8_9GAMM</name>
<feature type="coiled-coil region" evidence="1">
    <location>
        <begin position="140"/>
        <end position="167"/>
    </location>
</feature>
<gene>
    <name evidence="3" type="ORF">V6242_14765</name>
</gene>
<accession>A0ABU9G9J8</accession>
<dbReference type="EMBL" id="JBAKAR010000014">
    <property type="protein sequence ID" value="MEL0614415.1"/>
    <property type="molecule type" value="Genomic_DNA"/>
</dbReference>
<keyword evidence="1" id="KW-0175">Coiled coil</keyword>
<feature type="domain" description="Cyclic nucleotide-binding" evidence="2">
    <location>
        <begin position="23"/>
        <end position="121"/>
    </location>
</feature>
<evidence type="ECO:0000313" key="4">
    <source>
        <dbReference type="Proteomes" id="UP001379949"/>
    </source>
</evidence>
<comment type="caution">
    <text evidence="3">The sequence shown here is derived from an EMBL/GenBank/DDBJ whole genome shotgun (WGS) entry which is preliminary data.</text>
</comment>
<evidence type="ECO:0000313" key="3">
    <source>
        <dbReference type="EMBL" id="MEL0614415.1"/>
    </source>
</evidence>
<dbReference type="RefSeq" id="WP_341567893.1">
    <property type="nucleotide sequence ID" value="NZ_JBAKAR010000014.1"/>
</dbReference>
<dbReference type="PROSITE" id="PS50042">
    <property type="entry name" value="CNMP_BINDING_3"/>
    <property type="match status" value="1"/>
</dbReference>
<dbReference type="InterPro" id="IPR014710">
    <property type="entry name" value="RmlC-like_jellyroll"/>
</dbReference>
<dbReference type="InterPro" id="IPR018490">
    <property type="entry name" value="cNMP-bd_dom_sf"/>
</dbReference>
<dbReference type="Pfam" id="PF00027">
    <property type="entry name" value="cNMP_binding"/>
    <property type="match status" value="1"/>
</dbReference>
<organism evidence="3 4">
    <name type="scientific">Marinomonas arenicola</name>
    <dbReference type="NCBI Taxonomy" id="569601"/>
    <lineage>
        <taxon>Bacteria</taxon>
        <taxon>Pseudomonadati</taxon>
        <taxon>Pseudomonadota</taxon>
        <taxon>Gammaproteobacteria</taxon>
        <taxon>Oceanospirillales</taxon>
        <taxon>Oceanospirillaceae</taxon>
        <taxon>Marinomonas</taxon>
    </lineage>
</organism>
<evidence type="ECO:0000259" key="2">
    <source>
        <dbReference type="PROSITE" id="PS50042"/>
    </source>
</evidence>
<dbReference type="InterPro" id="IPR000595">
    <property type="entry name" value="cNMP-bd_dom"/>
</dbReference>
<dbReference type="Proteomes" id="UP001379949">
    <property type="component" value="Unassembled WGS sequence"/>
</dbReference>
<dbReference type="SMART" id="SM00100">
    <property type="entry name" value="cNMP"/>
    <property type="match status" value="1"/>
</dbReference>
<dbReference type="SUPFAM" id="SSF51206">
    <property type="entry name" value="cAMP-binding domain-like"/>
    <property type="match status" value="1"/>
</dbReference>
<reference evidence="3 4" key="1">
    <citation type="submission" date="2024-02" db="EMBL/GenBank/DDBJ databases">
        <title>Bacteria isolated from the canopy kelp, Nereocystis luetkeana.</title>
        <authorList>
            <person name="Pfister C.A."/>
            <person name="Younker I.T."/>
            <person name="Light S.H."/>
        </authorList>
    </citation>
    <scope>NUCLEOTIDE SEQUENCE [LARGE SCALE GENOMIC DNA]</scope>
    <source>
        <strain evidence="3 4">TI.4.07</strain>
    </source>
</reference>
<keyword evidence="4" id="KW-1185">Reference proteome</keyword>
<proteinExistence type="predicted"/>
<sequence>MHTVQTHETKYDISPKRLKEGSIFGALSANAIQYLLDHGTIHEAKKGDEVFHYQDKGESFFAVLHGSLDFFKQHHHKELHTRDIEFGEALGFVSMIALHDRVGTAYAKEDSLLLEVSSTLFSDFHDQYPFDFGILLINLARDMARNIRELSNALVSHEIENKLEENKP</sequence>